<organism evidence="2 3">
    <name type="scientific">Robiginitalea myxolifaciens</name>
    <dbReference type="NCBI Taxonomy" id="400055"/>
    <lineage>
        <taxon>Bacteria</taxon>
        <taxon>Pseudomonadati</taxon>
        <taxon>Bacteroidota</taxon>
        <taxon>Flavobacteriia</taxon>
        <taxon>Flavobacteriales</taxon>
        <taxon>Flavobacteriaceae</taxon>
        <taxon>Robiginitalea</taxon>
    </lineage>
</organism>
<reference evidence="2 3" key="1">
    <citation type="submission" date="2016-10" db="EMBL/GenBank/DDBJ databases">
        <authorList>
            <person name="de Groot N.N."/>
        </authorList>
    </citation>
    <scope>NUCLEOTIDE SEQUENCE [LARGE SCALE GENOMIC DNA]</scope>
    <source>
        <strain evidence="2 3">DSM 21019</strain>
    </source>
</reference>
<keyword evidence="1" id="KW-0812">Transmembrane</keyword>
<name>A0A1I6HKG7_9FLAO</name>
<protein>
    <submittedName>
        <fullName evidence="2">YtxH-like protein</fullName>
    </submittedName>
</protein>
<keyword evidence="1" id="KW-1133">Transmembrane helix</keyword>
<sequence length="109" mass="11592">MSNNTNTALGILAGTAIGATLGILFAPDKGSVTRRKISEKATETTDAIGAKAMEVKEAIVSSAQDHKASMDERISELVEDGSYKAEDLITALETKLEVLKKKNKNLRSA</sequence>
<dbReference type="AlphaFoldDB" id="A0A1I6HKG7"/>
<evidence type="ECO:0000313" key="2">
    <source>
        <dbReference type="EMBL" id="SFR54837.1"/>
    </source>
</evidence>
<dbReference type="STRING" id="400055.SAMN04490243_2838"/>
<dbReference type="InterPro" id="IPR024623">
    <property type="entry name" value="YtxH"/>
</dbReference>
<dbReference type="EMBL" id="FOYQ01000002">
    <property type="protein sequence ID" value="SFR54837.1"/>
    <property type="molecule type" value="Genomic_DNA"/>
</dbReference>
<keyword evidence="1" id="KW-0472">Membrane</keyword>
<proteinExistence type="predicted"/>
<accession>A0A1I6HKG7</accession>
<dbReference type="Proteomes" id="UP000199534">
    <property type="component" value="Unassembled WGS sequence"/>
</dbReference>
<dbReference type="Gene3D" id="1.20.120.20">
    <property type="entry name" value="Apolipoprotein"/>
    <property type="match status" value="1"/>
</dbReference>
<dbReference type="Pfam" id="PF12732">
    <property type="entry name" value="YtxH"/>
    <property type="match status" value="1"/>
</dbReference>
<evidence type="ECO:0000313" key="3">
    <source>
        <dbReference type="Proteomes" id="UP000199534"/>
    </source>
</evidence>
<feature type="transmembrane region" description="Helical" evidence="1">
    <location>
        <begin position="6"/>
        <end position="26"/>
    </location>
</feature>
<keyword evidence="3" id="KW-1185">Reference proteome</keyword>
<dbReference type="OrthoDB" id="598035at2"/>
<dbReference type="RefSeq" id="WP_092983334.1">
    <property type="nucleotide sequence ID" value="NZ_FOYQ01000002.1"/>
</dbReference>
<evidence type="ECO:0000256" key="1">
    <source>
        <dbReference type="SAM" id="Phobius"/>
    </source>
</evidence>
<gene>
    <name evidence="2" type="ORF">SAMN04490243_2838</name>
</gene>